<sequence>MKNLTKKLIWCLCLEFWISSNHHCKSWISWSERSKQLLCSFMIIPLGASKSSNIRNKKHEPLIHLSHDLIIIHDEVLKFSLQQIHLAFTDLIRSLISFLQCIPIFFAISTLRTLLNSWIHRESVMTLTACALQK</sequence>
<organism evidence="2 3">
    <name type="scientific">Panicum virgatum</name>
    <name type="common">Blackwell switchgrass</name>
    <dbReference type="NCBI Taxonomy" id="38727"/>
    <lineage>
        <taxon>Eukaryota</taxon>
        <taxon>Viridiplantae</taxon>
        <taxon>Streptophyta</taxon>
        <taxon>Embryophyta</taxon>
        <taxon>Tracheophyta</taxon>
        <taxon>Spermatophyta</taxon>
        <taxon>Magnoliopsida</taxon>
        <taxon>Liliopsida</taxon>
        <taxon>Poales</taxon>
        <taxon>Poaceae</taxon>
        <taxon>PACMAD clade</taxon>
        <taxon>Panicoideae</taxon>
        <taxon>Panicodae</taxon>
        <taxon>Paniceae</taxon>
        <taxon>Panicinae</taxon>
        <taxon>Panicum</taxon>
        <taxon>Panicum sect. Hiantes</taxon>
    </lineage>
</organism>
<dbReference type="AlphaFoldDB" id="A0A8T0WS91"/>
<evidence type="ECO:0000313" key="2">
    <source>
        <dbReference type="EMBL" id="KAG2650710.1"/>
    </source>
</evidence>
<gene>
    <name evidence="2" type="ORF">PVAP13_1NG199557</name>
</gene>
<comment type="caution">
    <text evidence="2">The sequence shown here is derived from an EMBL/GenBank/DDBJ whole genome shotgun (WGS) entry which is preliminary data.</text>
</comment>
<feature type="signal peptide" evidence="1">
    <location>
        <begin position="1"/>
        <end position="20"/>
    </location>
</feature>
<feature type="chain" id="PRO_5035724130" evidence="1">
    <location>
        <begin position="21"/>
        <end position="134"/>
    </location>
</feature>
<dbReference type="EMBL" id="CM029038">
    <property type="protein sequence ID" value="KAG2650710.1"/>
    <property type="molecule type" value="Genomic_DNA"/>
</dbReference>
<accession>A0A8T0WS91</accession>
<proteinExistence type="predicted"/>
<keyword evidence="1" id="KW-0732">Signal</keyword>
<dbReference type="Proteomes" id="UP000823388">
    <property type="component" value="Chromosome 1N"/>
</dbReference>
<evidence type="ECO:0000256" key="1">
    <source>
        <dbReference type="SAM" id="SignalP"/>
    </source>
</evidence>
<keyword evidence="3" id="KW-1185">Reference proteome</keyword>
<protein>
    <submittedName>
        <fullName evidence="2">Uncharacterized protein</fullName>
    </submittedName>
</protein>
<evidence type="ECO:0000313" key="3">
    <source>
        <dbReference type="Proteomes" id="UP000823388"/>
    </source>
</evidence>
<name>A0A8T0WS91_PANVG</name>
<reference evidence="2" key="1">
    <citation type="submission" date="2020-05" db="EMBL/GenBank/DDBJ databases">
        <title>WGS assembly of Panicum virgatum.</title>
        <authorList>
            <person name="Lovell J.T."/>
            <person name="Jenkins J."/>
            <person name="Shu S."/>
            <person name="Juenger T.E."/>
            <person name="Schmutz J."/>
        </authorList>
    </citation>
    <scope>NUCLEOTIDE SEQUENCE</scope>
    <source>
        <strain evidence="2">AP13</strain>
    </source>
</reference>